<evidence type="ECO:0000256" key="9">
    <source>
        <dbReference type="PROSITE-ProRule" id="PRU00175"/>
    </source>
</evidence>
<name>A0A067NPY4_PLEO1</name>
<evidence type="ECO:0000256" key="2">
    <source>
        <dbReference type="ARBA" id="ARBA00022723"/>
    </source>
</evidence>
<dbReference type="VEuPathDB" id="FungiDB:PLEOSDRAFT_1101144"/>
<comment type="similarity">
    <text evidence="1">Belongs to the SNF2/RAD54 helicase family.</text>
</comment>
<evidence type="ECO:0000313" key="12">
    <source>
        <dbReference type="EMBL" id="KDQ30133.1"/>
    </source>
</evidence>
<gene>
    <name evidence="12" type="ORF">PLEOSDRAFT_1101144</name>
</gene>
<dbReference type="PANTHER" id="PTHR45626:SF16">
    <property type="entry name" value="ATP-DEPENDENT HELICASE ULS1"/>
    <property type="match status" value="1"/>
</dbReference>
<keyword evidence="7" id="KW-0862">Zinc</keyword>
<dbReference type="GO" id="GO:0008094">
    <property type="term" value="F:ATP-dependent activity, acting on DNA"/>
    <property type="evidence" value="ECO:0007669"/>
    <property type="project" value="TreeGrafter"/>
</dbReference>
<feature type="region of interest" description="Disordered" evidence="10">
    <location>
        <begin position="254"/>
        <end position="286"/>
    </location>
</feature>
<dbReference type="GO" id="GO:0016787">
    <property type="term" value="F:hydrolase activity"/>
    <property type="evidence" value="ECO:0007669"/>
    <property type="project" value="UniProtKB-KW"/>
</dbReference>
<protein>
    <recommendedName>
        <fullName evidence="11">RING-type domain-containing protein</fullName>
    </recommendedName>
</protein>
<evidence type="ECO:0000256" key="4">
    <source>
        <dbReference type="ARBA" id="ARBA00022771"/>
    </source>
</evidence>
<evidence type="ECO:0000256" key="1">
    <source>
        <dbReference type="ARBA" id="ARBA00007025"/>
    </source>
</evidence>
<evidence type="ECO:0000256" key="3">
    <source>
        <dbReference type="ARBA" id="ARBA00022741"/>
    </source>
</evidence>
<keyword evidence="3" id="KW-0547">Nucleotide-binding</keyword>
<dbReference type="InterPro" id="IPR013083">
    <property type="entry name" value="Znf_RING/FYVE/PHD"/>
</dbReference>
<dbReference type="AlphaFoldDB" id="A0A067NPY4"/>
<evidence type="ECO:0000256" key="8">
    <source>
        <dbReference type="ARBA" id="ARBA00022840"/>
    </source>
</evidence>
<dbReference type="HOGENOM" id="CLU_973582_0_0_1"/>
<organism evidence="12 13">
    <name type="scientific">Pleurotus ostreatus (strain PC15)</name>
    <name type="common">Oyster mushroom</name>
    <dbReference type="NCBI Taxonomy" id="1137138"/>
    <lineage>
        <taxon>Eukaryota</taxon>
        <taxon>Fungi</taxon>
        <taxon>Dikarya</taxon>
        <taxon>Basidiomycota</taxon>
        <taxon>Agaricomycotina</taxon>
        <taxon>Agaricomycetes</taxon>
        <taxon>Agaricomycetidae</taxon>
        <taxon>Agaricales</taxon>
        <taxon>Pleurotineae</taxon>
        <taxon>Pleurotaceae</taxon>
        <taxon>Pleurotus</taxon>
    </lineage>
</organism>
<keyword evidence="6" id="KW-0347">Helicase</keyword>
<reference evidence="13" key="1">
    <citation type="journal article" date="2014" name="Proc. Natl. Acad. Sci. U.S.A.">
        <title>Extensive sampling of basidiomycete genomes demonstrates inadequacy of the white-rot/brown-rot paradigm for wood decay fungi.</title>
        <authorList>
            <person name="Riley R."/>
            <person name="Salamov A.A."/>
            <person name="Brown D.W."/>
            <person name="Nagy L.G."/>
            <person name="Floudas D."/>
            <person name="Held B.W."/>
            <person name="Levasseur A."/>
            <person name="Lombard V."/>
            <person name="Morin E."/>
            <person name="Otillar R."/>
            <person name="Lindquist E.A."/>
            <person name="Sun H."/>
            <person name="LaButti K.M."/>
            <person name="Schmutz J."/>
            <person name="Jabbour D."/>
            <person name="Luo H."/>
            <person name="Baker S.E."/>
            <person name="Pisabarro A.G."/>
            <person name="Walton J.D."/>
            <person name="Blanchette R.A."/>
            <person name="Henrissat B."/>
            <person name="Martin F."/>
            <person name="Cullen D."/>
            <person name="Hibbett D.S."/>
            <person name="Grigoriev I.V."/>
        </authorList>
    </citation>
    <scope>NUCLEOTIDE SEQUENCE [LARGE SCALE GENOMIC DNA]</scope>
    <source>
        <strain evidence="13">PC15</strain>
    </source>
</reference>
<evidence type="ECO:0000259" key="11">
    <source>
        <dbReference type="PROSITE" id="PS50089"/>
    </source>
</evidence>
<evidence type="ECO:0000256" key="6">
    <source>
        <dbReference type="ARBA" id="ARBA00022806"/>
    </source>
</evidence>
<dbReference type="InterPro" id="IPR027370">
    <property type="entry name" value="Znf-RING_euk"/>
</dbReference>
<dbReference type="Proteomes" id="UP000027073">
    <property type="component" value="Unassembled WGS sequence"/>
</dbReference>
<dbReference type="GO" id="GO:0005737">
    <property type="term" value="C:cytoplasm"/>
    <property type="evidence" value="ECO:0007669"/>
    <property type="project" value="TreeGrafter"/>
</dbReference>
<dbReference type="InterPro" id="IPR017907">
    <property type="entry name" value="Znf_RING_CS"/>
</dbReference>
<keyword evidence="2" id="KW-0479">Metal-binding</keyword>
<proteinExistence type="inferred from homology"/>
<dbReference type="GO" id="GO:0005634">
    <property type="term" value="C:nucleus"/>
    <property type="evidence" value="ECO:0007669"/>
    <property type="project" value="TreeGrafter"/>
</dbReference>
<keyword evidence="8" id="KW-0067">ATP-binding</keyword>
<keyword evidence="5" id="KW-0378">Hydrolase</keyword>
<keyword evidence="4 9" id="KW-0863">Zinc-finger</keyword>
<feature type="compositionally biased region" description="Acidic residues" evidence="10">
    <location>
        <begin position="254"/>
        <end position="268"/>
    </location>
</feature>
<dbReference type="InParanoid" id="A0A067NPY4"/>
<dbReference type="SMART" id="SM00184">
    <property type="entry name" value="RING"/>
    <property type="match status" value="1"/>
</dbReference>
<dbReference type="InterPro" id="IPR050628">
    <property type="entry name" value="SNF2_RAD54_helicase_TF"/>
</dbReference>
<feature type="domain" description="RING-type" evidence="11">
    <location>
        <begin position="219"/>
        <end position="252"/>
    </location>
</feature>
<dbReference type="Pfam" id="PF13445">
    <property type="entry name" value="zf-RING_UBOX"/>
    <property type="match status" value="1"/>
</dbReference>
<dbReference type="STRING" id="1137138.A0A067NPY4"/>
<sequence>MYYPYSGKYLLYVIHIPVGASRAVSEFQATHRWCLTGTHIVNGLPDVYGYLRFIKLRPWYDWSEFHAHISQLEKKNPATAVVHLQAILASCMIRRTKSSEPDGKRLIALPPKEVELVKLECSQEEREIYKMVEAKTQATFNHYLRAGTVLKNYHQKMAMALCIQTKSMTTSVRTELTRARYLVSMEFVDRLKAKFKEAALKRITAEKESTDATFEDEECPICFNHYTNAVITPCSHAFCKGCVTVIDSGDECYPDEETSEEFDDDDNMSDCTRDRRENSRAGPNQK</sequence>
<dbReference type="EMBL" id="KL198006">
    <property type="protein sequence ID" value="KDQ30133.1"/>
    <property type="molecule type" value="Genomic_DNA"/>
</dbReference>
<evidence type="ECO:0000313" key="13">
    <source>
        <dbReference type="Proteomes" id="UP000027073"/>
    </source>
</evidence>
<dbReference type="PROSITE" id="PS50089">
    <property type="entry name" value="ZF_RING_2"/>
    <property type="match status" value="1"/>
</dbReference>
<dbReference type="GO" id="GO:0008270">
    <property type="term" value="F:zinc ion binding"/>
    <property type="evidence" value="ECO:0007669"/>
    <property type="project" value="UniProtKB-KW"/>
</dbReference>
<dbReference type="InterPro" id="IPR027417">
    <property type="entry name" value="P-loop_NTPase"/>
</dbReference>
<dbReference type="GO" id="GO:0004386">
    <property type="term" value="F:helicase activity"/>
    <property type="evidence" value="ECO:0007669"/>
    <property type="project" value="UniProtKB-KW"/>
</dbReference>
<dbReference type="Gene3D" id="3.40.50.10810">
    <property type="entry name" value="Tandem AAA-ATPase domain"/>
    <property type="match status" value="1"/>
</dbReference>
<accession>A0A067NPY4</accession>
<dbReference type="PROSITE" id="PS00518">
    <property type="entry name" value="ZF_RING_1"/>
    <property type="match status" value="1"/>
</dbReference>
<dbReference type="PANTHER" id="PTHR45626">
    <property type="entry name" value="TRANSCRIPTION TERMINATION FACTOR 2-RELATED"/>
    <property type="match status" value="1"/>
</dbReference>
<dbReference type="Pfam" id="PF00176">
    <property type="entry name" value="SNF2-rel_dom"/>
    <property type="match status" value="1"/>
</dbReference>
<dbReference type="SUPFAM" id="SSF57850">
    <property type="entry name" value="RING/U-box"/>
    <property type="match status" value="1"/>
</dbReference>
<evidence type="ECO:0000256" key="5">
    <source>
        <dbReference type="ARBA" id="ARBA00022801"/>
    </source>
</evidence>
<dbReference type="SUPFAM" id="SSF52540">
    <property type="entry name" value="P-loop containing nucleoside triphosphate hydrolases"/>
    <property type="match status" value="1"/>
</dbReference>
<dbReference type="GO" id="GO:0005524">
    <property type="term" value="F:ATP binding"/>
    <property type="evidence" value="ECO:0007669"/>
    <property type="project" value="UniProtKB-KW"/>
</dbReference>
<evidence type="ECO:0000256" key="7">
    <source>
        <dbReference type="ARBA" id="ARBA00022833"/>
    </source>
</evidence>
<dbReference type="Gene3D" id="3.30.40.10">
    <property type="entry name" value="Zinc/RING finger domain, C3HC4 (zinc finger)"/>
    <property type="match status" value="1"/>
</dbReference>
<dbReference type="InterPro" id="IPR000330">
    <property type="entry name" value="SNF2_N"/>
</dbReference>
<dbReference type="GO" id="GO:0000724">
    <property type="term" value="P:double-strand break repair via homologous recombination"/>
    <property type="evidence" value="ECO:0007669"/>
    <property type="project" value="TreeGrafter"/>
</dbReference>
<evidence type="ECO:0000256" key="10">
    <source>
        <dbReference type="SAM" id="MobiDB-lite"/>
    </source>
</evidence>
<dbReference type="InterPro" id="IPR038718">
    <property type="entry name" value="SNF2-like_sf"/>
</dbReference>
<dbReference type="InterPro" id="IPR001841">
    <property type="entry name" value="Znf_RING"/>
</dbReference>